<evidence type="ECO:0000256" key="8">
    <source>
        <dbReference type="ARBA" id="ARBA00023303"/>
    </source>
</evidence>
<evidence type="ECO:0000313" key="14">
    <source>
        <dbReference type="Proteomes" id="UP000322667"/>
    </source>
</evidence>
<proteinExistence type="inferred from homology"/>
<feature type="compositionally biased region" description="Basic and acidic residues" evidence="10">
    <location>
        <begin position="29"/>
        <end position="43"/>
    </location>
</feature>
<evidence type="ECO:0000256" key="10">
    <source>
        <dbReference type="SAM" id="MobiDB-lite"/>
    </source>
</evidence>
<reference evidence="13 14" key="1">
    <citation type="submission" date="2019-07" db="EMBL/GenBank/DDBJ databases">
        <title>WGS assembly of Gossypium tomentosum.</title>
        <authorList>
            <person name="Chen Z.J."/>
            <person name="Sreedasyam A."/>
            <person name="Ando A."/>
            <person name="Song Q."/>
            <person name="De L."/>
            <person name="Hulse-Kemp A."/>
            <person name="Ding M."/>
            <person name="Ye W."/>
            <person name="Kirkbride R."/>
            <person name="Jenkins J."/>
            <person name="Plott C."/>
            <person name="Lovell J."/>
            <person name="Lin Y.-M."/>
            <person name="Vaughn R."/>
            <person name="Liu B."/>
            <person name="Li W."/>
            <person name="Simpson S."/>
            <person name="Scheffler B."/>
            <person name="Saski C."/>
            <person name="Grover C."/>
            <person name="Hu G."/>
            <person name="Conover J."/>
            <person name="Carlson J."/>
            <person name="Shu S."/>
            <person name="Boston L."/>
            <person name="Williams M."/>
            <person name="Peterson D."/>
            <person name="Mcgee K."/>
            <person name="Jones D."/>
            <person name="Wendel J."/>
            <person name="Stelly D."/>
            <person name="Grimwood J."/>
            <person name="Schmutz J."/>
        </authorList>
    </citation>
    <scope>NUCLEOTIDE SEQUENCE [LARGE SCALE GENOMIC DNA]</scope>
    <source>
        <strain evidence="13">7179.01</strain>
    </source>
</reference>
<dbReference type="PANTHER" id="PTHR31618">
    <property type="entry name" value="MECHANOSENSITIVE ION CHANNEL PROTEIN 5"/>
    <property type="match status" value="1"/>
</dbReference>
<evidence type="ECO:0000256" key="11">
    <source>
        <dbReference type="SAM" id="Phobius"/>
    </source>
</evidence>
<evidence type="ECO:0000256" key="5">
    <source>
        <dbReference type="ARBA" id="ARBA00022989"/>
    </source>
</evidence>
<feature type="compositionally biased region" description="Polar residues" evidence="10">
    <location>
        <begin position="63"/>
        <end position="77"/>
    </location>
</feature>
<keyword evidence="14" id="KW-1185">Reference proteome</keyword>
<evidence type="ECO:0000256" key="6">
    <source>
        <dbReference type="ARBA" id="ARBA00023065"/>
    </source>
</evidence>
<keyword evidence="7 9" id="KW-0472">Membrane</keyword>
<evidence type="ECO:0000256" key="1">
    <source>
        <dbReference type="ARBA" id="ARBA00004141"/>
    </source>
</evidence>
<name>A0A5D2QHV5_GOSTO</name>
<keyword evidence="8" id="KW-0407">Ion channel</keyword>
<gene>
    <name evidence="13" type="ORF">ES332_A05G197700v1</name>
</gene>
<dbReference type="AlphaFoldDB" id="A0A5D2QHV5"/>
<dbReference type="InterPro" id="IPR010920">
    <property type="entry name" value="LSM_dom_sf"/>
</dbReference>
<feature type="transmembrane region" description="Helical" evidence="11">
    <location>
        <begin position="294"/>
        <end position="314"/>
    </location>
</feature>
<dbReference type="InterPro" id="IPR006685">
    <property type="entry name" value="MscS_channel_2nd"/>
</dbReference>
<keyword evidence="4 11" id="KW-0812">Transmembrane</keyword>
<feature type="transmembrane region" description="Helical" evidence="11">
    <location>
        <begin position="223"/>
        <end position="244"/>
    </location>
</feature>
<dbReference type="SUPFAM" id="SSF50182">
    <property type="entry name" value="Sm-like ribonucleoproteins"/>
    <property type="match status" value="1"/>
</dbReference>
<organism evidence="13 14">
    <name type="scientific">Gossypium tomentosum</name>
    <name type="common">Hawaiian cotton</name>
    <name type="synonym">Gossypium sandvicense</name>
    <dbReference type="NCBI Taxonomy" id="34277"/>
    <lineage>
        <taxon>Eukaryota</taxon>
        <taxon>Viridiplantae</taxon>
        <taxon>Streptophyta</taxon>
        <taxon>Embryophyta</taxon>
        <taxon>Tracheophyta</taxon>
        <taxon>Spermatophyta</taxon>
        <taxon>Magnoliopsida</taxon>
        <taxon>eudicotyledons</taxon>
        <taxon>Gunneridae</taxon>
        <taxon>Pentapetalae</taxon>
        <taxon>rosids</taxon>
        <taxon>malvids</taxon>
        <taxon>Malvales</taxon>
        <taxon>Malvaceae</taxon>
        <taxon>Malvoideae</taxon>
        <taxon>Gossypium</taxon>
    </lineage>
</organism>
<dbReference type="Proteomes" id="UP000322667">
    <property type="component" value="Chromosome A05"/>
</dbReference>
<feature type="compositionally biased region" description="Polar residues" evidence="10">
    <location>
        <begin position="369"/>
        <end position="391"/>
    </location>
</feature>
<dbReference type="PIRSF" id="PIRSF017209">
    <property type="entry name" value="Memb_At2g17000_prd"/>
    <property type="match status" value="1"/>
</dbReference>
<dbReference type="InterPro" id="IPR016688">
    <property type="entry name" value="MscS-like_plants/fungi"/>
</dbReference>
<feature type="domain" description="Mechanosensitive ion channel MscS" evidence="12">
    <location>
        <begin position="527"/>
        <end position="583"/>
    </location>
</feature>
<dbReference type="FunFam" id="2.30.30.60:FF:000003">
    <property type="entry name" value="Predicted mechanosensitive ion channel"/>
    <property type="match status" value="1"/>
</dbReference>
<dbReference type="Gene3D" id="2.30.30.60">
    <property type="match status" value="1"/>
</dbReference>
<dbReference type="GO" id="GO:0006820">
    <property type="term" value="P:monoatomic anion transport"/>
    <property type="evidence" value="ECO:0007669"/>
    <property type="project" value="TreeGrafter"/>
</dbReference>
<evidence type="ECO:0000256" key="2">
    <source>
        <dbReference type="ARBA" id="ARBA00008017"/>
    </source>
</evidence>
<evidence type="ECO:0000256" key="7">
    <source>
        <dbReference type="ARBA" id="ARBA00023136"/>
    </source>
</evidence>
<evidence type="ECO:0000313" key="13">
    <source>
        <dbReference type="EMBL" id="TYI27742.1"/>
    </source>
</evidence>
<accession>A0A5D2QHV5</accession>
<dbReference type="PANTHER" id="PTHR31618:SF8">
    <property type="entry name" value="MECHANOSENSITIVE ION CHANNEL PROTEIN"/>
    <property type="match status" value="1"/>
</dbReference>
<comment type="similarity">
    <text evidence="2 9">Belongs to the MscS (TC 1.A.23) family.</text>
</comment>
<dbReference type="EMBL" id="CM017614">
    <property type="protein sequence ID" value="TYI27742.1"/>
    <property type="molecule type" value="Genomic_DNA"/>
</dbReference>
<feature type="compositionally biased region" description="Acidic residues" evidence="10">
    <location>
        <begin position="356"/>
        <end position="368"/>
    </location>
</feature>
<dbReference type="GO" id="GO:0050982">
    <property type="term" value="P:detection of mechanical stimulus"/>
    <property type="evidence" value="ECO:0007669"/>
    <property type="project" value="UniProtKB-ARBA"/>
</dbReference>
<evidence type="ECO:0000256" key="3">
    <source>
        <dbReference type="ARBA" id="ARBA00022448"/>
    </source>
</evidence>
<feature type="compositionally biased region" description="Polar residues" evidence="10">
    <location>
        <begin position="10"/>
        <end position="23"/>
    </location>
</feature>
<feature type="transmembrane region" description="Helical" evidence="11">
    <location>
        <begin position="184"/>
        <end position="203"/>
    </location>
</feature>
<dbReference type="GO" id="GO:0005886">
    <property type="term" value="C:plasma membrane"/>
    <property type="evidence" value="ECO:0007669"/>
    <property type="project" value="UniProtKB-UniRule"/>
</dbReference>
<feature type="region of interest" description="Disordered" evidence="10">
    <location>
        <begin position="356"/>
        <end position="391"/>
    </location>
</feature>
<dbReference type="GO" id="GO:0008381">
    <property type="term" value="F:mechanosensitive monoatomic ion channel activity"/>
    <property type="evidence" value="ECO:0007669"/>
    <property type="project" value="TreeGrafter"/>
</dbReference>
<dbReference type="InterPro" id="IPR023408">
    <property type="entry name" value="MscS_beta-dom_sf"/>
</dbReference>
<evidence type="ECO:0000259" key="12">
    <source>
        <dbReference type="Pfam" id="PF00924"/>
    </source>
</evidence>
<sequence length="710" mass="81929">MEPLRKSLKSYCSSAKQQQNPEQQPLLVHSDDSHTAESFDARKQREEVVVNIDDCSDAAVKENGNNTSRVQQPSGSSKKSKVSFHEVLTEAVRQKSKDVSGQAPQWSSGLGGGQFLRCDSTDYLRQNSWRQLVNKTKSRLLDPLEDRYGRSNSMYSEDEFKENNNDEGDNPDEYKALKFNLLTILQWLSLVLIIAALVCSVSIPGIKSLRLCDLQLWKWEIMVLALICGRLVSGWGIRLVVILIERNFLLRKRVLYFVYGLRKPVQNSLWLGLVLLVWRLIINDKVQEETNSKVLPYVTKILICFLVATLIWLVKTLLVKVLASSFHVKTFFDRIQEALFNQHVLEILSGPPLFDKEEEQDNEPEIEDSQNTSTLPPRTEAAQKTSKVKNSPRISKLISKRKAENIQLDHLQKLNQKNISAWNMRRMINMVSRRNLTTLDEQILNCERDDESSVQIRSEHQANEAANKIFQNVAKPESQYIYITDLMRFMGRDEAIKALQVFGAGSEDEEINKASLTNWLTVFEAIIFLFIMHPFDVGDRCEVDGVQMVVEEMNILTTVFLRYDGQKLVYPNSLLSTKPIGNFYRSPDMVETLQFCIHVSTPPEKIATMKERIIGYIESREHHWHRNPLLVVTDVEEMNKLKFSVSSKHKMNYQNMAERWIRRGHLLEETIKILKELDIEYRLLPMDVNVRNMPNLVSHRLPSNWSTCLS</sequence>
<evidence type="ECO:0000256" key="9">
    <source>
        <dbReference type="PIRNR" id="PIRNR017209"/>
    </source>
</evidence>
<feature type="region of interest" description="Disordered" evidence="10">
    <location>
        <begin position="1"/>
        <end position="43"/>
    </location>
</feature>
<feature type="region of interest" description="Disordered" evidence="10">
    <location>
        <begin position="59"/>
        <end position="82"/>
    </location>
</feature>
<keyword evidence="3" id="KW-0813">Transport</keyword>
<keyword evidence="5 11" id="KW-1133">Transmembrane helix</keyword>
<evidence type="ECO:0000256" key="4">
    <source>
        <dbReference type="ARBA" id="ARBA00022692"/>
    </source>
</evidence>
<comment type="subcellular location">
    <subcellularLocation>
        <location evidence="1">Membrane</location>
        <topology evidence="1">Multi-pass membrane protein</topology>
    </subcellularLocation>
</comment>
<dbReference type="Pfam" id="PF00924">
    <property type="entry name" value="MS_channel_2nd"/>
    <property type="match status" value="1"/>
</dbReference>
<keyword evidence="6" id="KW-0406">Ion transport</keyword>
<protein>
    <recommendedName>
        <fullName evidence="9">Mechanosensitive ion channel protein</fullName>
    </recommendedName>
</protein>